<keyword evidence="2" id="KW-1185">Reference proteome</keyword>
<gene>
    <name evidence="1" type="ORF">GCM10023203_37640</name>
</gene>
<proteinExistence type="predicted"/>
<accession>A0ABP9EPD1</accession>
<protein>
    <recommendedName>
        <fullName evidence="3">Sigma-70-like protein</fullName>
    </recommendedName>
</protein>
<comment type="caution">
    <text evidence="1">The sequence shown here is derived from an EMBL/GenBank/DDBJ whole genome shotgun (WGS) entry which is preliminary data.</text>
</comment>
<evidence type="ECO:0000313" key="2">
    <source>
        <dbReference type="Proteomes" id="UP001500457"/>
    </source>
</evidence>
<dbReference type="Proteomes" id="UP001500457">
    <property type="component" value="Unassembled WGS sequence"/>
</dbReference>
<evidence type="ECO:0000313" key="1">
    <source>
        <dbReference type="EMBL" id="GAA4882427.1"/>
    </source>
</evidence>
<dbReference type="EMBL" id="BAABHQ010000010">
    <property type="protein sequence ID" value="GAA4882427.1"/>
    <property type="molecule type" value="Genomic_DNA"/>
</dbReference>
<dbReference type="RefSeq" id="WP_274233528.1">
    <property type="nucleotide sequence ID" value="NZ_BAABHQ010000010.1"/>
</dbReference>
<evidence type="ECO:0008006" key="3">
    <source>
        <dbReference type="Google" id="ProtNLM"/>
    </source>
</evidence>
<reference evidence="2" key="1">
    <citation type="journal article" date="2019" name="Int. J. Syst. Evol. Microbiol.">
        <title>The Global Catalogue of Microorganisms (GCM) 10K type strain sequencing project: providing services to taxonomists for standard genome sequencing and annotation.</title>
        <authorList>
            <consortium name="The Broad Institute Genomics Platform"/>
            <consortium name="The Broad Institute Genome Sequencing Center for Infectious Disease"/>
            <person name="Wu L."/>
            <person name="Ma J."/>
        </authorList>
    </citation>
    <scope>NUCLEOTIDE SEQUENCE [LARGE SCALE GENOMIC DNA]</scope>
    <source>
        <strain evidence="2">JCM 17983</strain>
    </source>
</reference>
<name>A0ABP9EPD1_9PSEU</name>
<sequence>MRDLATRYLPALAALPRATDAETAATLLAVHVAAYAEEGIP</sequence>
<organism evidence="1 2">
    <name type="scientific">Actinomycetospora straminea</name>
    <dbReference type="NCBI Taxonomy" id="663607"/>
    <lineage>
        <taxon>Bacteria</taxon>
        <taxon>Bacillati</taxon>
        <taxon>Actinomycetota</taxon>
        <taxon>Actinomycetes</taxon>
        <taxon>Pseudonocardiales</taxon>
        <taxon>Pseudonocardiaceae</taxon>
        <taxon>Actinomycetospora</taxon>
    </lineage>
</organism>